<evidence type="ECO:0000256" key="8">
    <source>
        <dbReference type="ARBA" id="ARBA00022989"/>
    </source>
</evidence>
<protein>
    <recommendedName>
        <fullName evidence="12">Alpha-1,3/1,6-mannosyltransferase ALG2</fullName>
        <ecNumber evidence="12">2.4.1.132</ecNumber>
        <ecNumber evidence="12">2.4.1.257</ecNumber>
    </recommendedName>
    <alternativeName>
        <fullName evidence="12">GDP-Man:Man(1)GlcNAc(2)-PP-Dol alpha-1,3-mannosyltransferase</fullName>
    </alternativeName>
</protein>
<evidence type="ECO:0000256" key="3">
    <source>
        <dbReference type="ARBA" id="ARBA00004922"/>
    </source>
</evidence>
<feature type="domain" description="Glycosyl transferase family 1" evidence="13">
    <location>
        <begin position="370"/>
        <end position="447"/>
    </location>
</feature>
<evidence type="ECO:0000313" key="16">
    <source>
        <dbReference type="Proteomes" id="UP000076842"/>
    </source>
</evidence>
<dbReference type="AlphaFoldDB" id="A0A165BZR2"/>
<dbReference type="UniPathway" id="UPA00378"/>
<keyword evidence="6 12" id="KW-0812">Transmembrane</keyword>
<comment type="subcellular location">
    <subcellularLocation>
        <location evidence="2 12">Endoplasmic reticulum membrane</location>
    </subcellularLocation>
</comment>
<dbReference type="InterPro" id="IPR027054">
    <property type="entry name" value="ALG2"/>
</dbReference>
<evidence type="ECO:0000256" key="7">
    <source>
        <dbReference type="ARBA" id="ARBA00022824"/>
    </source>
</evidence>
<organism evidence="15 16">
    <name type="scientific">Calocera cornea HHB12733</name>
    <dbReference type="NCBI Taxonomy" id="1353952"/>
    <lineage>
        <taxon>Eukaryota</taxon>
        <taxon>Fungi</taxon>
        <taxon>Dikarya</taxon>
        <taxon>Basidiomycota</taxon>
        <taxon>Agaricomycotina</taxon>
        <taxon>Dacrymycetes</taxon>
        <taxon>Dacrymycetales</taxon>
        <taxon>Dacrymycetaceae</taxon>
        <taxon>Calocera</taxon>
    </lineage>
</organism>
<keyword evidence="9 12" id="KW-0472">Membrane</keyword>
<feature type="domain" description="Glycosyltransferase subfamily 4-like N-terminal" evidence="14">
    <location>
        <begin position="24"/>
        <end position="227"/>
    </location>
</feature>
<keyword evidence="7 12" id="KW-0256">Endoplasmic reticulum</keyword>
<comment type="pathway">
    <text evidence="3 12">Protein modification; protein glycosylation.</text>
</comment>
<dbReference type="FunCoup" id="A0A165BZR2">
    <property type="interactions" value="449"/>
</dbReference>
<evidence type="ECO:0000259" key="13">
    <source>
        <dbReference type="Pfam" id="PF00534"/>
    </source>
</evidence>
<dbReference type="EC" id="2.4.1.132" evidence="12"/>
<dbReference type="Proteomes" id="UP000076842">
    <property type="component" value="Unassembled WGS sequence"/>
</dbReference>
<keyword evidence="4 12" id="KW-0328">Glycosyltransferase</keyword>
<dbReference type="Pfam" id="PF13439">
    <property type="entry name" value="Glyco_transf_4"/>
    <property type="match status" value="1"/>
</dbReference>
<reference evidence="15 16" key="1">
    <citation type="journal article" date="2016" name="Mol. Biol. Evol.">
        <title>Comparative Genomics of Early-Diverging Mushroom-Forming Fungi Provides Insights into the Origins of Lignocellulose Decay Capabilities.</title>
        <authorList>
            <person name="Nagy L.G."/>
            <person name="Riley R."/>
            <person name="Tritt A."/>
            <person name="Adam C."/>
            <person name="Daum C."/>
            <person name="Floudas D."/>
            <person name="Sun H."/>
            <person name="Yadav J.S."/>
            <person name="Pangilinan J."/>
            <person name="Larsson K.H."/>
            <person name="Matsuura K."/>
            <person name="Barry K."/>
            <person name="Labutti K."/>
            <person name="Kuo R."/>
            <person name="Ohm R.A."/>
            <person name="Bhattacharya S.S."/>
            <person name="Shirouzu T."/>
            <person name="Yoshinaga Y."/>
            <person name="Martin F.M."/>
            <person name="Grigoriev I.V."/>
            <person name="Hibbett D.S."/>
        </authorList>
    </citation>
    <scope>NUCLEOTIDE SEQUENCE [LARGE SCALE GENOMIC DNA]</scope>
    <source>
        <strain evidence="15 16">HHB12733</strain>
    </source>
</reference>
<dbReference type="PANTHER" id="PTHR45918:SF1">
    <property type="entry name" value="ALPHA-1,3_1,6-MANNOSYLTRANSFERASE ALG2"/>
    <property type="match status" value="1"/>
</dbReference>
<dbReference type="InterPro" id="IPR001296">
    <property type="entry name" value="Glyco_trans_1"/>
</dbReference>
<dbReference type="GO" id="GO:0004378">
    <property type="term" value="F:GDP-Man:Man(1)GlcNAc(2)-PP-Dol alpha-1,3-mannosyltransferase activity"/>
    <property type="evidence" value="ECO:0007669"/>
    <property type="project" value="UniProtKB-UniRule"/>
</dbReference>
<feature type="transmembrane region" description="Helical" evidence="12">
    <location>
        <begin position="93"/>
        <end position="111"/>
    </location>
</feature>
<evidence type="ECO:0000259" key="14">
    <source>
        <dbReference type="Pfam" id="PF13439"/>
    </source>
</evidence>
<comment type="catalytic activity">
    <reaction evidence="11 12">
        <text>an alpha-D-Man-(1-&gt;3)-beta-D-Man-(1-&gt;4)-beta-D-GlcNAc-(1-&gt;4)-alpha-D-GlcNAc-diphospho-di-trans,poly-cis-dolichol + GDP-alpha-D-mannose = an alpha-D-Man-(1-&gt;3)-[alpha-D-Man-(1-&gt;6)]-beta-D-Man-(1-&gt;4)-beta-D-GlcNAc-(1-&gt;4)-alpha-D-GlcNAc-diphospho-di-trans,poly-cis-dolichol + GDP + H(+)</text>
        <dbReference type="Rhea" id="RHEA:29519"/>
        <dbReference type="Rhea" id="RHEA-COMP:19513"/>
        <dbReference type="Rhea" id="RHEA-COMP:19515"/>
        <dbReference type="ChEBI" id="CHEBI:15378"/>
        <dbReference type="ChEBI" id="CHEBI:57527"/>
        <dbReference type="ChEBI" id="CHEBI:58189"/>
        <dbReference type="ChEBI" id="CHEBI:132510"/>
        <dbReference type="ChEBI" id="CHEBI:132511"/>
        <dbReference type="EC" id="2.4.1.257"/>
    </reaction>
    <physiologicalReaction direction="left-to-right" evidence="11 12">
        <dbReference type="Rhea" id="RHEA:29520"/>
    </physiologicalReaction>
</comment>
<evidence type="ECO:0000256" key="9">
    <source>
        <dbReference type="ARBA" id="ARBA00023136"/>
    </source>
</evidence>
<dbReference type="InParanoid" id="A0A165BZR2"/>
<evidence type="ECO:0000256" key="11">
    <source>
        <dbReference type="ARBA" id="ARBA00045104"/>
    </source>
</evidence>
<comment type="catalytic activity">
    <reaction evidence="10 12">
        <text>a beta-D-Man-(1-&gt;4)-beta-D-GlcNAc-(1-&gt;4)-alpha-D-GlcNAc-diphospho-di-trans,poly-cis-dolichol + GDP-alpha-D-mannose = an alpha-D-Man-(1-&gt;3)-beta-D-Man-(1-&gt;4)-beta-D-GlcNAc-(1-&gt;4)-alpha-D-GlcNAc-diphospho-di-trans,poly-cis-dolichol + GDP + H(+)</text>
        <dbReference type="Rhea" id="RHEA:29515"/>
        <dbReference type="Rhea" id="RHEA-COMP:19511"/>
        <dbReference type="Rhea" id="RHEA-COMP:19513"/>
        <dbReference type="ChEBI" id="CHEBI:15378"/>
        <dbReference type="ChEBI" id="CHEBI:57527"/>
        <dbReference type="ChEBI" id="CHEBI:58189"/>
        <dbReference type="ChEBI" id="CHEBI:58472"/>
        <dbReference type="ChEBI" id="CHEBI:132510"/>
        <dbReference type="EC" id="2.4.1.132"/>
    </reaction>
    <physiologicalReaction direction="left-to-right" evidence="10 12">
        <dbReference type="Rhea" id="RHEA:29516"/>
    </physiologicalReaction>
</comment>
<comment type="similarity">
    <text evidence="12">Belongs to the glycosyltransferase group 1 family.</text>
</comment>
<dbReference type="GO" id="GO:0005789">
    <property type="term" value="C:endoplasmic reticulum membrane"/>
    <property type="evidence" value="ECO:0007669"/>
    <property type="project" value="UniProtKB-SubCell"/>
</dbReference>
<dbReference type="STRING" id="1353952.A0A165BZR2"/>
<dbReference type="EMBL" id="KV424283">
    <property type="protein sequence ID" value="KZT50013.1"/>
    <property type="molecule type" value="Genomic_DNA"/>
</dbReference>
<name>A0A165BZR2_9BASI</name>
<proteinExistence type="inferred from homology"/>
<evidence type="ECO:0000313" key="15">
    <source>
        <dbReference type="EMBL" id="KZT50013.1"/>
    </source>
</evidence>
<dbReference type="Pfam" id="PF00534">
    <property type="entry name" value="Glycos_transf_1"/>
    <property type="match status" value="1"/>
</dbReference>
<dbReference type="PANTHER" id="PTHR45918">
    <property type="entry name" value="ALPHA-1,3/1,6-MANNOSYLTRANSFERASE ALG2"/>
    <property type="match status" value="1"/>
</dbReference>
<evidence type="ECO:0000256" key="12">
    <source>
        <dbReference type="RuleBase" id="RU367136"/>
    </source>
</evidence>
<dbReference type="InterPro" id="IPR028098">
    <property type="entry name" value="Glyco_trans_4-like_N"/>
</dbReference>
<sequence>MARGARPRVASHLRIAILHPDLGIGGAERLIVDAAIGLQKRGHEVEIFTSHHDPSHCFEETANGTLKVRVLNPGIPRSFLGHFHIIFAMMRQVYLFWALFFLVMIPARILLRLGIEPVPDPDIFVIDQLSTAVPLVRWFLLRRVVFYCHFPDKLLSGGLAANADGEVAKEGIIKRVYRMPINILEEITTGNADLILANSLFTARVFRKAFPLLSQKPRVIYPGINLASFSPELLEDTQDATYIRRITSDSPFILSTNRFEEKKNIPLAVQAFAQYRATHRPTRNTPLLRLVVAGGYDPRLEDNIKTLARLRELCEEHKLIYAIVSPQTFELPTPAPTVDAATADVLFLLNFTTAQRTTLLLSPQNLLQLYTPTNEHFGIGPVEAMACGVPVLATNSGGPMESVVDEPDAERTGWLRPAEAEEWADVINQVVKLPAADRKAIAERSKERVRINFTMEIMSEQFELALWSVWERGAMDHRLRDALATIPIAAVAGYSAVKLGYPSDVAWIVTLATFTAVGVGLGNSY</sequence>
<dbReference type="OrthoDB" id="448893at2759"/>
<keyword evidence="16" id="KW-1185">Reference proteome</keyword>
<evidence type="ECO:0000256" key="10">
    <source>
        <dbReference type="ARBA" id="ARBA00045103"/>
    </source>
</evidence>
<comment type="function">
    <text evidence="1 12">Mannosylates Man(2)GlcNAc(2)-dolichol diphosphate and Man(1)GlcNAc(2)-dolichol diphosphate to form Man(3)GlcNAc(2)-dolichol diphosphate.</text>
</comment>
<dbReference type="SUPFAM" id="SSF53756">
    <property type="entry name" value="UDP-Glycosyltransferase/glycogen phosphorylase"/>
    <property type="match status" value="1"/>
</dbReference>
<accession>A0A165BZR2</accession>
<evidence type="ECO:0000256" key="6">
    <source>
        <dbReference type="ARBA" id="ARBA00022692"/>
    </source>
</evidence>
<dbReference type="GO" id="GO:0102704">
    <property type="term" value="F:GDP-Man:Man(2)GlcNAc(2)-PP-Dol alpha-1,6-mannosyltransferase activity"/>
    <property type="evidence" value="ECO:0007669"/>
    <property type="project" value="UniProtKB-UniRule"/>
</dbReference>
<evidence type="ECO:0000256" key="4">
    <source>
        <dbReference type="ARBA" id="ARBA00022676"/>
    </source>
</evidence>
<dbReference type="EC" id="2.4.1.257" evidence="12"/>
<keyword evidence="5 12" id="KW-0808">Transferase</keyword>
<evidence type="ECO:0000256" key="1">
    <source>
        <dbReference type="ARBA" id="ARBA00003142"/>
    </source>
</evidence>
<keyword evidence="8 12" id="KW-1133">Transmembrane helix</keyword>
<gene>
    <name evidence="15" type="ORF">CALCODRAFT_489034</name>
</gene>
<evidence type="ECO:0000256" key="2">
    <source>
        <dbReference type="ARBA" id="ARBA00004586"/>
    </source>
</evidence>
<dbReference type="Gene3D" id="3.40.50.2000">
    <property type="entry name" value="Glycogen Phosphorylase B"/>
    <property type="match status" value="2"/>
</dbReference>
<evidence type="ECO:0000256" key="5">
    <source>
        <dbReference type="ARBA" id="ARBA00022679"/>
    </source>
</evidence>